<evidence type="ECO:0000313" key="2">
    <source>
        <dbReference type="EMBL" id="CAD7638079.1"/>
    </source>
</evidence>
<evidence type="ECO:0000256" key="1">
    <source>
        <dbReference type="SAM" id="SignalP"/>
    </source>
</evidence>
<organism evidence="2">
    <name type="scientific">Oppiella nova</name>
    <dbReference type="NCBI Taxonomy" id="334625"/>
    <lineage>
        <taxon>Eukaryota</taxon>
        <taxon>Metazoa</taxon>
        <taxon>Ecdysozoa</taxon>
        <taxon>Arthropoda</taxon>
        <taxon>Chelicerata</taxon>
        <taxon>Arachnida</taxon>
        <taxon>Acari</taxon>
        <taxon>Acariformes</taxon>
        <taxon>Sarcoptiformes</taxon>
        <taxon>Oribatida</taxon>
        <taxon>Brachypylina</taxon>
        <taxon>Oppioidea</taxon>
        <taxon>Oppiidae</taxon>
        <taxon>Oppiella</taxon>
    </lineage>
</organism>
<keyword evidence="3" id="KW-1185">Reference proteome</keyword>
<feature type="signal peptide" evidence="1">
    <location>
        <begin position="1"/>
        <end position="24"/>
    </location>
</feature>
<keyword evidence="1" id="KW-0732">Signal</keyword>
<dbReference type="EMBL" id="CAJPVJ010000172">
    <property type="protein sequence ID" value="CAG2161594.1"/>
    <property type="molecule type" value="Genomic_DNA"/>
</dbReference>
<accession>A0A7R9LAI6</accession>
<protein>
    <submittedName>
        <fullName evidence="2">Uncharacterized protein</fullName>
    </submittedName>
</protein>
<feature type="chain" id="PRO_5036211142" evidence="1">
    <location>
        <begin position="25"/>
        <end position="156"/>
    </location>
</feature>
<evidence type="ECO:0000313" key="3">
    <source>
        <dbReference type="Proteomes" id="UP000728032"/>
    </source>
</evidence>
<dbReference type="Proteomes" id="UP000728032">
    <property type="component" value="Unassembled WGS sequence"/>
</dbReference>
<reference evidence="2" key="1">
    <citation type="submission" date="2020-11" db="EMBL/GenBank/DDBJ databases">
        <authorList>
            <person name="Tran Van P."/>
        </authorList>
    </citation>
    <scope>NUCLEOTIDE SEQUENCE</scope>
</reference>
<sequence>MVCVLAIVLVSYVVFSISVSEVFGESVTKVKVSESQYKYDRKTWMLPPDITTHLMADTIHRMEGEADMEAIMLDTDTGLSKMDIANMENLGKFIKMTNPYLTKGNHGHGKHGHWGNHGHGGWHKHGANKHGSHWGKHGAGHNKGHWGNWGNKLHRV</sequence>
<name>A0A7R9LAI6_9ACAR</name>
<dbReference type="AlphaFoldDB" id="A0A7R9LAI6"/>
<gene>
    <name evidence="2" type="ORF">ONB1V03_LOCUS1198</name>
</gene>
<proteinExistence type="predicted"/>
<dbReference type="EMBL" id="OC914997">
    <property type="protein sequence ID" value="CAD7638079.1"/>
    <property type="molecule type" value="Genomic_DNA"/>
</dbReference>